<dbReference type="AlphaFoldDB" id="A0A419HLS9"/>
<name>A0A419HLS9_9PSEU</name>
<evidence type="ECO:0000259" key="2">
    <source>
        <dbReference type="Pfam" id="PF14230"/>
    </source>
</evidence>
<organism evidence="3 4">
    <name type="scientific">Amycolatopsis panacis</name>
    <dbReference type="NCBI Taxonomy" id="2340917"/>
    <lineage>
        <taxon>Bacteria</taxon>
        <taxon>Bacillati</taxon>
        <taxon>Actinomycetota</taxon>
        <taxon>Actinomycetes</taxon>
        <taxon>Pseudonocardiales</taxon>
        <taxon>Pseudonocardiaceae</taxon>
        <taxon>Amycolatopsis</taxon>
    </lineage>
</organism>
<evidence type="ECO:0000256" key="1">
    <source>
        <dbReference type="SAM" id="MobiDB-lite"/>
    </source>
</evidence>
<feature type="domain" description="DUF4333" evidence="2">
    <location>
        <begin position="35"/>
        <end position="97"/>
    </location>
</feature>
<evidence type="ECO:0000313" key="3">
    <source>
        <dbReference type="EMBL" id="RJQ77049.1"/>
    </source>
</evidence>
<dbReference type="OrthoDB" id="3625154at2"/>
<proteinExistence type="predicted"/>
<dbReference type="Pfam" id="PF14230">
    <property type="entry name" value="DUF4333"/>
    <property type="match status" value="1"/>
</dbReference>
<dbReference type="EMBL" id="QZFV01000142">
    <property type="protein sequence ID" value="RJQ77049.1"/>
    <property type="molecule type" value="Genomic_DNA"/>
</dbReference>
<dbReference type="InterPro" id="IPR025637">
    <property type="entry name" value="DUF4333"/>
</dbReference>
<comment type="caution">
    <text evidence="3">The sequence shown here is derived from an EMBL/GenBank/DDBJ whole genome shotgun (WGS) entry which is preliminary data.</text>
</comment>
<dbReference type="Proteomes" id="UP000285112">
    <property type="component" value="Unassembled WGS sequence"/>
</dbReference>
<feature type="region of interest" description="Disordered" evidence="1">
    <location>
        <begin position="113"/>
        <end position="137"/>
    </location>
</feature>
<gene>
    <name evidence="3" type="ORF">D5S19_29590</name>
</gene>
<reference evidence="3 4" key="1">
    <citation type="submission" date="2018-09" db="EMBL/GenBank/DDBJ databases">
        <title>YIM PH 21725 draft genome.</title>
        <authorList>
            <person name="Miao C."/>
        </authorList>
    </citation>
    <scope>NUCLEOTIDE SEQUENCE [LARGE SCALE GENOMIC DNA]</scope>
    <source>
        <strain evidence="4">YIM PH21725</strain>
    </source>
</reference>
<accession>A0A419HLS9</accession>
<sequence>MPKPEAGLTQPCAWTCGRTPQPSNVDNATPGGGFGAFAGDTLAQNPLQDGVSRVLEESCGDPGVQNVECPAGEAAENGTTVQIGGQPKKVTAGVLNDKPEYASARHAENPCAATKGLRTKTAGPHPEVRGPPWFRRNPDQNRFCTFRSVAW</sequence>
<keyword evidence="4" id="KW-1185">Reference proteome</keyword>
<protein>
    <submittedName>
        <fullName evidence="3">DUF4333 domain-containing protein</fullName>
    </submittedName>
</protein>
<evidence type="ECO:0000313" key="4">
    <source>
        <dbReference type="Proteomes" id="UP000285112"/>
    </source>
</evidence>